<sequence length="174" mass="21323">MMTNYLFLRQINPNVSSNKFVTNLLKNRFLKTNEYSYLYELIKYKNVELYLKVFTKDMDLLVCPLVPKDDHFYAEFCESILNEFTGFDLKIFDKNEKDIFETELVKLSPSSFLFYPFDHDIQEMQMGKLKWEPKEIEIFEKILDMEIIKKNHDYYQYIFPCFMFFLFFLYFFIA</sequence>
<proteinExistence type="predicted"/>
<protein>
    <submittedName>
        <fullName evidence="2">Uncharacterized protein</fullName>
    </submittedName>
</protein>
<feature type="transmembrane region" description="Helical" evidence="1">
    <location>
        <begin position="154"/>
        <end position="173"/>
    </location>
</feature>
<keyword evidence="1" id="KW-0472">Membrane</keyword>
<keyword evidence="1" id="KW-1133">Transmembrane helix</keyword>
<organism evidence="2">
    <name type="scientific">seawater metagenome</name>
    <dbReference type="NCBI Taxonomy" id="1561972"/>
    <lineage>
        <taxon>unclassified sequences</taxon>
        <taxon>metagenomes</taxon>
        <taxon>ecological metagenomes</taxon>
    </lineage>
</organism>
<dbReference type="AlphaFoldDB" id="A0A5E8CHN6"/>
<dbReference type="EMBL" id="CABVLZ010000002">
    <property type="protein sequence ID" value="VVU94751.1"/>
    <property type="molecule type" value="Genomic_DNA"/>
</dbReference>
<evidence type="ECO:0000256" key="1">
    <source>
        <dbReference type="SAM" id="Phobius"/>
    </source>
</evidence>
<evidence type="ECO:0000313" key="2">
    <source>
        <dbReference type="EMBL" id="VVU94751.1"/>
    </source>
</evidence>
<gene>
    <name evidence="2" type="ORF">CPAV1605_476</name>
</gene>
<accession>A0A5E8CHN6</accession>
<name>A0A5E8CHN6_9ZZZZ</name>
<keyword evidence="1" id="KW-0812">Transmembrane</keyword>
<reference evidence="2" key="1">
    <citation type="submission" date="2019-09" db="EMBL/GenBank/DDBJ databases">
        <authorList>
            <person name="Needham M D."/>
        </authorList>
    </citation>
    <scope>NUCLEOTIDE SEQUENCE</scope>
</reference>